<feature type="transmembrane region" description="Helical" evidence="1">
    <location>
        <begin position="6"/>
        <end position="36"/>
    </location>
</feature>
<accession>K9HEE2</accession>
<comment type="caution">
    <text evidence="3">The sequence shown here is derived from an EMBL/GenBank/DDBJ whole genome shotgun (WGS) entry which is preliminary data.</text>
</comment>
<keyword evidence="1" id="KW-0812">Transmembrane</keyword>
<feature type="transmembrane region" description="Helical" evidence="1">
    <location>
        <begin position="105"/>
        <end position="123"/>
    </location>
</feature>
<dbReference type="Proteomes" id="UP000009881">
    <property type="component" value="Unassembled WGS sequence"/>
</dbReference>
<dbReference type="InterPro" id="IPR013099">
    <property type="entry name" value="K_chnl_dom"/>
</dbReference>
<protein>
    <submittedName>
        <fullName evidence="3">Ion transport 2 domain protein</fullName>
    </submittedName>
</protein>
<feature type="domain" description="Potassium channel" evidence="2">
    <location>
        <begin position="82"/>
        <end position="155"/>
    </location>
</feature>
<reference evidence="3 4" key="1">
    <citation type="journal article" date="2013" name="Genome Announc.">
        <title>Draft Genome Sequence of an Alphaproteobacterium, Caenispirillum salinarum AK4(T), Isolated from a Solar Saltern.</title>
        <authorList>
            <person name="Khatri I."/>
            <person name="Singh A."/>
            <person name="Korpole S."/>
            <person name="Pinnaka A.K."/>
            <person name="Subramanian S."/>
        </authorList>
    </citation>
    <scope>NUCLEOTIDE SEQUENCE [LARGE SCALE GENOMIC DNA]</scope>
    <source>
        <strain evidence="3 4">AK4</strain>
    </source>
</reference>
<feature type="transmembrane region" description="Helical" evidence="1">
    <location>
        <begin position="56"/>
        <end position="80"/>
    </location>
</feature>
<evidence type="ECO:0000259" key="2">
    <source>
        <dbReference type="Pfam" id="PF07885"/>
    </source>
</evidence>
<gene>
    <name evidence="3" type="ORF">C882_0631</name>
</gene>
<dbReference type="Pfam" id="PF07885">
    <property type="entry name" value="Ion_trans_2"/>
    <property type="match status" value="1"/>
</dbReference>
<organism evidence="3 4">
    <name type="scientific">Caenispirillum salinarum AK4</name>
    <dbReference type="NCBI Taxonomy" id="1238182"/>
    <lineage>
        <taxon>Bacteria</taxon>
        <taxon>Pseudomonadati</taxon>
        <taxon>Pseudomonadota</taxon>
        <taxon>Alphaproteobacteria</taxon>
        <taxon>Rhodospirillales</taxon>
        <taxon>Novispirillaceae</taxon>
        <taxon>Caenispirillum</taxon>
    </lineage>
</organism>
<proteinExistence type="predicted"/>
<dbReference type="RefSeq" id="WP_009541289.1">
    <property type="nucleotide sequence ID" value="NZ_ANHY01000014.1"/>
</dbReference>
<dbReference type="AlphaFoldDB" id="K9HEE2"/>
<dbReference type="Gene3D" id="1.10.287.70">
    <property type="match status" value="1"/>
</dbReference>
<evidence type="ECO:0000313" key="4">
    <source>
        <dbReference type="Proteomes" id="UP000009881"/>
    </source>
</evidence>
<keyword evidence="1" id="KW-0472">Membrane</keyword>
<dbReference type="STRING" id="1238182.C882_0631"/>
<evidence type="ECO:0000256" key="1">
    <source>
        <dbReference type="SAM" id="Phobius"/>
    </source>
</evidence>
<name>K9HEE2_9PROT</name>
<feature type="transmembrane region" description="Helical" evidence="1">
    <location>
        <begin position="130"/>
        <end position="151"/>
    </location>
</feature>
<evidence type="ECO:0000313" key="3">
    <source>
        <dbReference type="EMBL" id="EKV28868.1"/>
    </source>
</evidence>
<dbReference type="SUPFAM" id="SSF81324">
    <property type="entry name" value="Voltage-gated potassium channels"/>
    <property type="match status" value="1"/>
</dbReference>
<dbReference type="OrthoDB" id="3422146at2"/>
<sequence>MSDFSIVQFVIGVVLVLVVNVDFMWTAVSMGGAGLVAERGARAAGGLFSRMMKGRLIHAVGPLVLTILFIWWVGGLWLGWTLIFNAEPGAVVASQSREAADFWEVGYFAGFSLSTLGVGDFVAAKDGWRLVAILTALNGLSLITLGITYIVSILQTLVQQHALAREIQTYGRTAEELVLWGWTGSDFSRLSQALGSMPQSLLSMEAKEHAFPIAWEYLPGDRCAAIGCSVALLEDALALIACTRGGDTLLATDLRPLDRALDQYIRNTTAHRVDAPPLKGLEAMEAAGIPLKEAASREAAIRERAERRDLAVAFALNRHQSPH</sequence>
<dbReference type="EMBL" id="ANHY01000014">
    <property type="protein sequence ID" value="EKV28868.1"/>
    <property type="molecule type" value="Genomic_DNA"/>
</dbReference>
<dbReference type="eggNOG" id="ENOG5030Q6C">
    <property type="taxonomic scope" value="Bacteria"/>
</dbReference>
<keyword evidence="1" id="KW-1133">Transmembrane helix</keyword>
<keyword evidence="4" id="KW-1185">Reference proteome</keyword>